<dbReference type="InterPro" id="IPR000182">
    <property type="entry name" value="GNAT_dom"/>
</dbReference>
<dbReference type="PROSITE" id="PS51186">
    <property type="entry name" value="GNAT"/>
    <property type="match status" value="1"/>
</dbReference>
<feature type="domain" description="N-acetyltransferase" evidence="1">
    <location>
        <begin position="31"/>
        <end position="185"/>
    </location>
</feature>
<evidence type="ECO:0000259" key="1">
    <source>
        <dbReference type="PROSITE" id="PS51186"/>
    </source>
</evidence>
<dbReference type="EMBL" id="JALJOS010000059">
    <property type="protein sequence ID" value="KAK9818573.1"/>
    <property type="molecule type" value="Genomic_DNA"/>
</dbReference>
<dbReference type="Gene3D" id="3.40.630.30">
    <property type="match status" value="1"/>
</dbReference>
<keyword evidence="3" id="KW-1185">Reference proteome</keyword>
<dbReference type="Pfam" id="PF13673">
    <property type="entry name" value="Acetyltransf_10"/>
    <property type="match status" value="1"/>
</dbReference>
<dbReference type="AlphaFoldDB" id="A0AAW1QBQ4"/>
<dbReference type="PANTHER" id="PTHR42791:SF1">
    <property type="entry name" value="N-ACETYLTRANSFERASE DOMAIN-CONTAINING PROTEIN"/>
    <property type="match status" value="1"/>
</dbReference>
<dbReference type="InterPro" id="IPR052523">
    <property type="entry name" value="Trichothecene_AcTrans"/>
</dbReference>
<evidence type="ECO:0000313" key="3">
    <source>
        <dbReference type="Proteomes" id="UP001438707"/>
    </source>
</evidence>
<dbReference type="SUPFAM" id="SSF55729">
    <property type="entry name" value="Acyl-CoA N-acyltransferases (Nat)"/>
    <property type="match status" value="1"/>
</dbReference>
<dbReference type="PANTHER" id="PTHR42791">
    <property type="entry name" value="GNAT FAMILY ACETYLTRANSFERASE"/>
    <property type="match status" value="1"/>
</dbReference>
<accession>A0AAW1QBQ4</accession>
<sequence>MGKAFTEDPITGSVGLPPHLKPAYFHCLGSLTFVSATSEDDLLLVPSKATALWLKEPAAKVGALSFLWNGGGHILFWLLPFRLWTFFAKLGTKMDKNRDAFAKEHGSFYYLHFIAIVPEARGQGLFRQLMQPVLTKADAQGKWCYLEASSQKSADAYQRMGFRQREEWRVWPEANPFYSMERPPQTAVS</sequence>
<dbReference type="Proteomes" id="UP001438707">
    <property type="component" value="Unassembled WGS sequence"/>
</dbReference>
<dbReference type="InterPro" id="IPR016181">
    <property type="entry name" value="Acyl_CoA_acyltransferase"/>
</dbReference>
<proteinExistence type="predicted"/>
<name>A0AAW1QBQ4_9CHLO</name>
<evidence type="ECO:0000313" key="2">
    <source>
        <dbReference type="EMBL" id="KAK9818573.1"/>
    </source>
</evidence>
<comment type="caution">
    <text evidence="2">The sequence shown here is derived from an EMBL/GenBank/DDBJ whole genome shotgun (WGS) entry which is preliminary data.</text>
</comment>
<gene>
    <name evidence="2" type="ORF">WJX74_001132</name>
</gene>
<protein>
    <recommendedName>
        <fullName evidence="1">N-acetyltransferase domain-containing protein</fullName>
    </recommendedName>
</protein>
<dbReference type="CDD" id="cd04301">
    <property type="entry name" value="NAT_SF"/>
    <property type="match status" value="1"/>
</dbReference>
<reference evidence="2 3" key="1">
    <citation type="journal article" date="2024" name="Nat. Commun.">
        <title>Phylogenomics reveals the evolutionary origins of lichenization in chlorophyte algae.</title>
        <authorList>
            <person name="Puginier C."/>
            <person name="Libourel C."/>
            <person name="Otte J."/>
            <person name="Skaloud P."/>
            <person name="Haon M."/>
            <person name="Grisel S."/>
            <person name="Petersen M."/>
            <person name="Berrin J.G."/>
            <person name="Delaux P.M."/>
            <person name="Dal Grande F."/>
            <person name="Keller J."/>
        </authorList>
    </citation>
    <scope>NUCLEOTIDE SEQUENCE [LARGE SCALE GENOMIC DNA]</scope>
    <source>
        <strain evidence="2 3">SAG 2145</strain>
    </source>
</reference>
<dbReference type="GO" id="GO:0016747">
    <property type="term" value="F:acyltransferase activity, transferring groups other than amino-acyl groups"/>
    <property type="evidence" value="ECO:0007669"/>
    <property type="project" value="InterPro"/>
</dbReference>
<organism evidence="2 3">
    <name type="scientific">Apatococcus lobatus</name>
    <dbReference type="NCBI Taxonomy" id="904363"/>
    <lineage>
        <taxon>Eukaryota</taxon>
        <taxon>Viridiplantae</taxon>
        <taxon>Chlorophyta</taxon>
        <taxon>core chlorophytes</taxon>
        <taxon>Trebouxiophyceae</taxon>
        <taxon>Chlorellales</taxon>
        <taxon>Chlorellaceae</taxon>
        <taxon>Apatococcus</taxon>
    </lineage>
</organism>